<dbReference type="EMBL" id="JACEIK010000204">
    <property type="protein sequence ID" value="MCD7452293.1"/>
    <property type="molecule type" value="Genomic_DNA"/>
</dbReference>
<evidence type="ECO:0000313" key="2">
    <source>
        <dbReference type="Proteomes" id="UP000823775"/>
    </source>
</evidence>
<dbReference type="PANTHER" id="PTHR36760">
    <property type="entry name" value="ACIDIC LEUCINE-RICH NUCLEAR PHOSPHOPROTEIN 32 FAMILY B PROTEIN"/>
    <property type="match status" value="1"/>
</dbReference>
<protein>
    <submittedName>
        <fullName evidence="1">Uncharacterized protein</fullName>
    </submittedName>
</protein>
<accession>A0ABS8S0E1</accession>
<dbReference type="PANTHER" id="PTHR36760:SF2">
    <property type="match status" value="1"/>
</dbReference>
<reference evidence="1 2" key="1">
    <citation type="journal article" date="2021" name="BMC Genomics">
        <title>Datura genome reveals duplications of psychoactive alkaloid biosynthetic genes and high mutation rate following tissue culture.</title>
        <authorList>
            <person name="Rajewski A."/>
            <person name="Carter-House D."/>
            <person name="Stajich J."/>
            <person name="Litt A."/>
        </authorList>
    </citation>
    <scope>NUCLEOTIDE SEQUENCE [LARGE SCALE GENOMIC DNA]</scope>
    <source>
        <strain evidence="1">AR-01</strain>
    </source>
</reference>
<organism evidence="1 2">
    <name type="scientific">Datura stramonium</name>
    <name type="common">Jimsonweed</name>
    <name type="synonym">Common thornapple</name>
    <dbReference type="NCBI Taxonomy" id="4076"/>
    <lineage>
        <taxon>Eukaryota</taxon>
        <taxon>Viridiplantae</taxon>
        <taxon>Streptophyta</taxon>
        <taxon>Embryophyta</taxon>
        <taxon>Tracheophyta</taxon>
        <taxon>Spermatophyta</taxon>
        <taxon>Magnoliopsida</taxon>
        <taxon>eudicotyledons</taxon>
        <taxon>Gunneridae</taxon>
        <taxon>Pentapetalae</taxon>
        <taxon>asterids</taxon>
        <taxon>lamiids</taxon>
        <taxon>Solanales</taxon>
        <taxon>Solanaceae</taxon>
        <taxon>Solanoideae</taxon>
        <taxon>Datureae</taxon>
        <taxon>Datura</taxon>
    </lineage>
</organism>
<name>A0ABS8S0E1_DATST</name>
<sequence>MVFLGHPFEFFDCKSAEGSESPILEGTPVEFWDCKSVEGSESPNLVETPVEFWDYRSAEGSENRNFVETPVEFWDCESAKGSESPNLESTCYDSGSITAICDHYQYLRDKLGENSAETGSTRGIMKKKILEDFLKEFDVFENLTWGDTVEEKKIEPKGTKVDKAKDWKRTLACKFYEERHNASDSTTGEGMDLLWEKYEMDSIMKNVKTDNNNNSNTKKKMKRKGELKSYVKEEKINEHIEQLCCLQALKFSAGKMNLGMGRANLVRISKAIKGFKWIQHVSKNNKKVHCGDRF</sequence>
<dbReference type="Proteomes" id="UP000823775">
    <property type="component" value="Unassembled WGS sequence"/>
</dbReference>
<keyword evidence="2" id="KW-1185">Reference proteome</keyword>
<evidence type="ECO:0000313" key="1">
    <source>
        <dbReference type="EMBL" id="MCD7452293.1"/>
    </source>
</evidence>
<gene>
    <name evidence="1" type="ORF">HAX54_016125</name>
</gene>
<proteinExistence type="predicted"/>
<comment type="caution">
    <text evidence="1">The sequence shown here is derived from an EMBL/GenBank/DDBJ whole genome shotgun (WGS) entry which is preliminary data.</text>
</comment>